<dbReference type="Proteomes" id="UP000616346">
    <property type="component" value="Unassembled WGS sequence"/>
</dbReference>
<keyword evidence="1" id="KW-0805">Transcription regulation</keyword>
<dbReference type="SMART" id="SM00342">
    <property type="entry name" value="HTH_ARAC"/>
    <property type="match status" value="1"/>
</dbReference>
<dbReference type="PANTHER" id="PTHR43280:SF32">
    <property type="entry name" value="TRANSCRIPTIONAL REGULATORY PROTEIN"/>
    <property type="match status" value="1"/>
</dbReference>
<comment type="caution">
    <text evidence="5">The sequence shown here is derived from an EMBL/GenBank/DDBJ whole genome shotgun (WGS) entry which is preliminary data.</text>
</comment>
<evidence type="ECO:0000256" key="2">
    <source>
        <dbReference type="ARBA" id="ARBA00023125"/>
    </source>
</evidence>
<keyword evidence="6" id="KW-1185">Reference proteome</keyword>
<dbReference type="InterPro" id="IPR020449">
    <property type="entry name" value="Tscrpt_reg_AraC-type_HTH"/>
</dbReference>
<dbReference type="Pfam" id="PF12833">
    <property type="entry name" value="HTH_18"/>
    <property type="match status" value="1"/>
</dbReference>
<feature type="domain" description="HTH araC/xylS-type" evidence="4">
    <location>
        <begin position="176"/>
        <end position="274"/>
    </location>
</feature>
<dbReference type="InterPro" id="IPR009057">
    <property type="entry name" value="Homeodomain-like_sf"/>
</dbReference>
<dbReference type="PRINTS" id="PR00032">
    <property type="entry name" value="HTHARAC"/>
</dbReference>
<accession>A0ABR8VAV3</accession>
<keyword evidence="3" id="KW-0804">Transcription</keyword>
<dbReference type="PROSITE" id="PS01124">
    <property type="entry name" value="HTH_ARAC_FAMILY_2"/>
    <property type="match status" value="1"/>
</dbReference>
<evidence type="ECO:0000313" key="6">
    <source>
        <dbReference type="Proteomes" id="UP000616346"/>
    </source>
</evidence>
<gene>
    <name evidence="5" type="ORF">H9626_04640</name>
</gene>
<dbReference type="InterPro" id="IPR037923">
    <property type="entry name" value="HTH-like"/>
</dbReference>
<dbReference type="SUPFAM" id="SSF51215">
    <property type="entry name" value="Regulatory protein AraC"/>
    <property type="match status" value="1"/>
</dbReference>
<dbReference type="RefSeq" id="WP_225230874.1">
    <property type="nucleotide sequence ID" value="NZ_JACSPQ010000001.1"/>
</dbReference>
<dbReference type="PANTHER" id="PTHR43280">
    <property type="entry name" value="ARAC-FAMILY TRANSCRIPTIONAL REGULATOR"/>
    <property type="match status" value="1"/>
</dbReference>
<sequence>MKEQQSVYSCVVDSDSSDGKRMVLSEGFYFVLVTNGTALVEDSYRKYALEKYDLLILTPSITVAFDTADTGFSMICVYIEPAYFDTLPDGQPMYNQLVRFLGSYTLPVLRLDSAGYAYLKQTLDLFLAGCPDSYCLNREGIGRHLCSFLLLQVANILHQDSEHTSVSVRRSGEVFRNFKKLLVEHYRTHHHISFYAGRLNISTTYLSRIVKRVTGRTVYFHVSEILCAEARRLLGCTDLDIKEIADRLGFSDQSAFGKFFLKKTGVSPLKFRLRKTE</sequence>
<evidence type="ECO:0000256" key="1">
    <source>
        <dbReference type="ARBA" id="ARBA00023015"/>
    </source>
</evidence>
<protein>
    <submittedName>
        <fullName evidence="5">AraC family transcriptional regulator</fullName>
    </submittedName>
</protein>
<reference evidence="5 6" key="1">
    <citation type="submission" date="2020-08" db="EMBL/GenBank/DDBJ databases">
        <title>A Genomic Blueprint of the Chicken Gut Microbiome.</title>
        <authorList>
            <person name="Gilroy R."/>
            <person name="Ravi A."/>
            <person name="Getino M."/>
            <person name="Pursley I."/>
            <person name="Horton D.L."/>
            <person name="Alikhan N.-F."/>
            <person name="Baker D."/>
            <person name="Gharbi K."/>
            <person name="Hall N."/>
            <person name="Watson M."/>
            <person name="Adriaenssens E.M."/>
            <person name="Foster-Nyarko E."/>
            <person name="Jarju S."/>
            <person name="Secka A."/>
            <person name="Antonio M."/>
            <person name="Oren A."/>
            <person name="Chaudhuri R."/>
            <person name="La Ragione R.M."/>
            <person name="Hildebrand F."/>
            <person name="Pallen M.J."/>
        </authorList>
    </citation>
    <scope>NUCLEOTIDE SEQUENCE [LARGE SCALE GENOMIC DNA]</scope>
    <source>
        <strain evidence="5 6">Sa1YUN3</strain>
    </source>
</reference>
<organism evidence="5 6">
    <name type="scientific">Phocaeicola faecium</name>
    <dbReference type="NCBI Taxonomy" id="2762213"/>
    <lineage>
        <taxon>Bacteria</taxon>
        <taxon>Pseudomonadati</taxon>
        <taxon>Bacteroidota</taxon>
        <taxon>Bacteroidia</taxon>
        <taxon>Bacteroidales</taxon>
        <taxon>Bacteroidaceae</taxon>
        <taxon>Phocaeicola</taxon>
    </lineage>
</organism>
<dbReference type="InterPro" id="IPR018060">
    <property type="entry name" value="HTH_AraC"/>
</dbReference>
<keyword evidence="2" id="KW-0238">DNA-binding</keyword>
<proteinExistence type="predicted"/>
<evidence type="ECO:0000259" key="4">
    <source>
        <dbReference type="PROSITE" id="PS01124"/>
    </source>
</evidence>
<dbReference type="SUPFAM" id="SSF46689">
    <property type="entry name" value="Homeodomain-like"/>
    <property type="match status" value="1"/>
</dbReference>
<evidence type="ECO:0000256" key="3">
    <source>
        <dbReference type="ARBA" id="ARBA00023163"/>
    </source>
</evidence>
<name>A0ABR8VAV3_9BACT</name>
<dbReference type="EMBL" id="JACSPQ010000001">
    <property type="protein sequence ID" value="MBD8001506.1"/>
    <property type="molecule type" value="Genomic_DNA"/>
</dbReference>
<dbReference type="Gene3D" id="1.10.10.60">
    <property type="entry name" value="Homeodomain-like"/>
    <property type="match status" value="1"/>
</dbReference>
<evidence type="ECO:0000313" key="5">
    <source>
        <dbReference type="EMBL" id="MBD8001506.1"/>
    </source>
</evidence>